<dbReference type="InterPro" id="IPR050194">
    <property type="entry name" value="Glycosyltransferase_grp1"/>
</dbReference>
<dbReference type="SUPFAM" id="SSF53756">
    <property type="entry name" value="UDP-Glycosyltransferase/glycogen phosphorylase"/>
    <property type="match status" value="1"/>
</dbReference>
<evidence type="ECO:0000313" key="2">
    <source>
        <dbReference type="EMBL" id="GKG98894.1"/>
    </source>
</evidence>
<reference evidence="2" key="1">
    <citation type="submission" date="2022-01" db="EMBL/GenBank/DDBJ databases">
        <title>Novel bile acid biosynthetic pathways are enriched in the microbiome of centenarians.</title>
        <authorList>
            <person name="Sato Y."/>
            <person name="Atarashi K."/>
            <person name="Plichta R.D."/>
            <person name="Arai Y."/>
            <person name="Sasajima S."/>
            <person name="Kearney M.S."/>
            <person name="Suda W."/>
            <person name="Takeshita K."/>
            <person name="Sasaki T."/>
            <person name="Okamoto S."/>
            <person name="Skelly N.A."/>
            <person name="Okamura Y."/>
            <person name="Vlamakis H."/>
            <person name="Li Y."/>
            <person name="Tanoue T."/>
            <person name="Takei H."/>
            <person name="Nittono H."/>
            <person name="Narushima S."/>
            <person name="Irie J."/>
            <person name="Itoh H."/>
            <person name="Moriya K."/>
            <person name="Sugiura Y."/>
            <person name="Suematsu M."/>
            <person name="Moritoki N."/>
            <person name="Shibata S."/>
            <person name="Littman R.D."/>
            <person name="Fischbach A.M."/>
            <person name="Uwamino Y."/>
            <person name="Inoue T."/>
            <person name="Honda A."/>
            <person name="Hattori M."/>
            <person name="Murai T."/>
            <person name="Xavier J.R."/>
            <person name="Hirose N."/>
            <person name="Honda K."/>
        </authorList>
    </citation>
    <scope>NUCLEOTIDE SEQUENCE</scope>
    <source>
        <strain evidence="2">CE91-St55</strain>
    </source>
</reference>
<dbReference type="RefSeq" id="WP_244052375.1">
    <property type="nucleotide sequence ID" value="NZ_BQNJ01000001.1"/>
</dbReference>
<dbReference type="PANTHER" id="PTHR45947">
    <property type="entry name" value="SULFOQUINOVOSYL TRANSFERASE SQD2"/>
    <property type="match status" value="1"/>
</dbReference>
<protein>
    <submittedName>
        <fullName evidence="2">Glycosyltransferase family 1</fullName>
    </submittedName>
</protein>
<dbReference type="InterPro" id="IPR001296">
    <property type="entry name" value="Glyco_trans_1"/>
</dbReference>
<dbReference type="GO" id="GO:0016757">
    <property type="term" value="F:glycosyltransferase activity"/>
    <property type="evidence" value="ECO:0007669"/>
    <property type="project" value="InterPro"/>
</dbReference>
<dbReference type="Proteomes" id="UP001055091">
    <property type="component" value="Unassembled WGS sequence"/>
</dbReference>
<sequence>MRILEICVDLDGGGIDRYLYNYCSRIQGIQFDFAIVDSKKNGILEPALRNLGSKIYRVPRMSNGLKHNYKALYAIMTQNDYDAVHVHLGYKSFLALLCAKRCGIKTRIVHAHIANVPESKKEKIIRFILTIITKHFATNLAACGIEAAKWVWGTKSYNKGIVKVHNNAIETNKYTYNAAINASYRKQLDLDDDILIIGHVGRLCSQKNQLRLIDIFNVLHKMNPKSCLVLIGRGEQEEAVKEKIKLLELTENVKLLGVRDDVPLLLSMMDVFIFPSKYEGLPFTLVETQCNGLKAVSSDAVTEQVKVSECIEFLSLEDSDEIWAETAIRAAQNGHDISARLKVIEGGYDIDVEAKKLRDYYTYLIKRQSE</sequence>
<dbReference type="AlphaFoldDB" id="A0AA37JC01"/>
<dbReference type="Pfam" id="PF00534">
    <property type="entry name" value="Glycos_transf_1"/>
    <property type="match status" value="1"/>
</dbReference>
<dbReference type="Gene3D" id="3.40.50.2000">
    <property type="entry name" value="Glycogen Phosphorylase B"/>
    <property type="match status" value="2"/>
</dbReference>
<organism evidence="2 3">
    <name type="scientific">Hungatella hathewayi</name>
    <dbReference type="NCBI Taxonomy" id="154046"/>
    <lineage>
        <taxon>Bacteria</taxon>
        <taxon>Bacillati</taxon>
        <taxon>Bacillota</taxon>
        <taxon>Clostridia</taxon>
        <taxon>Lachnospirales</taxon>
        <taxon>Lachnospiraceae</taxon>
        <taxon>Hungatella</taxon>
    </lineage>
</organism>
<evidence type="ECO:0000259" key="1">
    <source>
        <dbReference type="Pfam" id="PF00534"/>
    </source>
</evidence>
<dbReference type="EMBL" id="BQNJ01000001">
    <property type="protein sequence ID" value="GKG98894.1"/>
    <property type="molecule type" value="Genomic_DNA"/>
</dbReference>
<evidence type="ECO:0000313" key="3">
    <source>
        <dbReference type="Proteomes" id="UP001055091"/>
    </source>
</evidence>
<accession>A0AA37JC01</accession>
<feature type="domain" description="Glycosyl transferase family 1" evidence="1">
    <location>
        <begin position="184"/>
        <end position="300"/>
    </location>
</feature>
<proteinExistence type="predicted"/>
<dbReference type="PANTHER" id="PTHR45947:SF3">
    <property type="entry name" value="SULFOQUINOVOSYL TRANSFERASE SQD2"/>
    <property type="match status" value="1"/>
</dbReference>
<comment type="caution">
    <text evidence="2">The sequence shown here is derived from an EMBL/GenBank/DDBJ whole genome shotgun (WGS) entry which is preliminary data.</text>
</comment>
<gene>
    <name evidence="2" type="primary">cps1G</name>
    <name evidence="2" type="ORF">CE91St55_08760</name>
</gene>
<name>A0AA37JC01_9FIRM</name>